<keyword evidence="1" id="KW-1133">Transmembrane helix</keyword>
<keyword evidence="3" id="KW-1185">Reference proteome</keyword>
<reference evidence="2 3" key="1">
    <citation type="submission" date="2021-06" db="EMBL/GenBank/DDBJ databases">
        <title>Chromosome-level genome assembly of the red-tail catfish (Hemibagrus wyckioides).</title>
        <authorList>
            <person name="Shao F."/>
        </authorList>
    </citation>
    <scope>NUCLEOTIDE SEQUENCE [LARGE SCALE GENOMIC DNA]</scope>
    <source>
        <strain evidence="2">EC202008001</strain>
        <tissue evidence="2">Blood</tissue>
    </source>
</reference>
<dbReference type="AlphaFoldDB" id="A0A9D3SJU5"/>
<evidence type="ECO:0000313" key="3">
    <source>
        <dbReference type="Proteomes" id="UP000824219"/>
    </source>
</evidence>
<proteinExistence type="predicted"/>
<gene>
    <name evidence="2" type="ORF">KOW79_008792</name>
</gene>
<evidence type="ECO:0000256" key="1">
    <source>
        <dbReference type="SAM" id="Phobius"/>
    </source>
</evidence>
<evidence type="ECO:0000313" key="2">
    <source>
        <dbReference type="EMBL" id="KAG7327186.1"/>
    </source>
</evidence>
<keyword evidence="1" id="KW-0472">Membrane</keyword>
<sequence length="138" mass="14643">MSSNWSSSSSSSPHFSILPLPSHLSLPSPLTVPCSSSSSSSSFSHRTLPLLPPDIFTLSLLVHPSSSPHGPTLIAHDLLLFLILFLLLIRSSRALSHPSSSSSLTLSNCAPSFGNFQQHWRKHLSQKSAASAGGSTVE</sequence>
<feature type="transmembrane region" description="Helical" evidence="1">
    <location>
        <begin position="68"/>
        <end position="89"/>
    </location>
</feature>
<dbReference type="EMBL" id="JAHKSW010000010">
    <property type="protein sequence ID" value="KAG7327186.1"/>
    <property type="molecule type" value="Genomic_DNA"/>
</dbReference>
<dbReference type="Proteomes" id="UP000824219">
    <property type="component" value="Linkage Group LG10"/>
</dbReference>
<keyword evidence="1" id="KW-0812">Transmembrane</keyword>
<protein>
    <submittedName>
        <fullName evidence="2">Uncharacterized protein</fullName>
    </submittedName>
</protein>
<name>A0A9D3SJU5_9TELE</name>
<organism evidence="2 3">
    <name type="scientific">Hemibagrus wyckioides</name>
    <dbReference type="NCBI Taxonomy" id="337641"/>
    <lineage>
        <taxon>Eukaryota</taxon>
        <taxon>Metazoa</taxon>
        <taxon>Chordata</taxon>
        <taxon>Craniata</taxon>
        <taxon>Vertebrata</taxon>
        <taxon>Euteleostomi</taxon>
        <taxon>Actinopterygii</taxon>
        <taxon>Neopterygii</taxon>
        <taxon>Teleostei</taxon>
        <taxon>Ostariophysi</taxon>
        <taxon>Siluriformes</taxon>
        <taxon>Bagridae</taxon>
        <taxon>Hemibagrus</taxon>
    </lineage>
</organism>
<comment type="caution">
    <text evidence="2">The sequence shown here is derived from an EMBL/GenBank/DDBJ whole genome shotgun (WGS) entry which is preliminary data.</text>
</comment>
<accession>A0A9D3SJU5</accession>